<comment type="cofactor">
    <cofactor evidence="1">
        <name>K(+)</name>
        <dbReference type="ChEBI" id="CHEBI:29103"/>
    </cofactor>
</comment>
<dbReference type="SMR" id="G4YQA2"/>
<dbReference type="GO" id="GO:0004743">
    <property type="term" value="F:pyruvate kinase activity"/>
    <property type="evidence" value="ECO:0007669"/>
    <property type="project" value="UniProtKB-EC"/>
</dbReference>
<dbReference type="Pfam" id="PF02887">
    <property type="entry name" value="PK_C"/>
    <property type="match status" value="1"/>
</dbReference>
<dbReference type="SUPFAM" id="SSF50800">
    <property type="entry name" value="PK beta-barrel domain-like"/>
    <property type="match status" value="1"/>
</dbReference>
<dbReference type="NCBIfam" id="NF004978">
    <property type="entry name" value="PRK06354.1"/>
    <property type="match status" value="1"/>
</dbReference>
<dbReference type="PANTHER" id="PTHR11817">
    <property type="entry name" value="PYRUVATE KINASE"/>
    <property type="match status" value="1"/>
</dbReference>
<evidence type="ECO:0000259" key="14">
    <source>
        <dbReference type="Pfam" id="PF00224"/>
    </source>
</evidence>
<dbReference type="GO" id="GO:0005524">
    <property type="term" value="F:ATP binding"/>
    <property type="evidence" value="ECO:0007669"/>
    <property type="project" value="UniProtKB-KW"/>
</dbReference>
<keyword evidence="17" id="KW-1185">Reference proteome</keyword>
<evidence type="ECO:0000259" key="15">
    <source>
        <dbReference type="Pfam" id="PF02887"/>
    </source>
</evidence>
<dbReference type="PRINTS" id="PR01050">
    <property type="entry name" value="PYRUVTKNASE"/>
</dbReference>
<accession>G4YQA2</accession>
<name>G4YQA2_PHYSP</name>
<dbReference type="EC" id="2.7.1.40" evidence="4 13"/>
<dbReference type="InterPro" id="IPR001697">
    <property type="entry name" value="Pyr_Knase"/>
</dbReference>
<evidence type="ECO:0000256" key="11">
    <source>
        <dbReference type="ARBA" id="ARBA00023152"/>
    </source>
</evidence>
<evidence type="ECO:0000256" key="9">
    <source>
        <dbReference type="ARBA" id="ARBA00022840"/>
    </source>
</evidence>
<proteinExistence type="inferred from homology"/>
<evidence type="ECO:0000256" key="5">
    <source>
        <dbReference type="ARBA" id="ARBA00022679"/>
    </source>
</evidence>
<dbReference type="InParanoid" id="G4YQA2"/>
<gene>
    <name evidence="16" type="ORF">PHYSODRAFT_467666</name>
</gene>
<dbReference type="Gene3D" id="3.40.1380.20">
    <property type="entry name" value="Pyruvate kinase, C-terminal domain"/>
    <property type="match status" value="1"/>
</dbReference>
<dbReference type="Pfam" id="PF00224">
    <property type="entry name" value="PK"/>
    <property type="match status" value="1"/>
</dbReference>
<dbReference type="GO" id="GO:0016301">
    <property type="term" value="F:kinase activity"/>
    <property type="evidence" value="ECO:0007669"/>
    <property type="project" value="UniProtKB-KW"/>
</dbReference>
<dbReference type="Proteomes" id="UP000002640">
    <property type="component" value="Unassembled WGS sequence"/>
</dbReference>
<dbReference type="AlphaFoldDB" id="G4YQA2"/>
<comment type="similarity">
    <text evidence="3 13">Belongs to the pyruvate kinase family.</text>
</comment>
<reference evidence="16 17" key="1">
    <citation type="journal article" date="2006" name="Science">
        <title>Phytophthora genome sequences uncover evolutionary origins and mechanisms of pathogenesis.</title>
        <authorList>
            <person name="Tyler B.M."/>
            <person name="Tripathy S."/>
            <person name="Zhang X."/>
            <person name="Dehal P."/>
            <person name="Jiang R.H."/>
            <person name="Aerts A."/>
            <person name="Arredondo F.D."/>
            <person name="Baxter L."/>
            <person name="Bensasson D."/>
            <person name="Beynon J.L."/>
            <person name="Chapman J."/>
            <person name="Damasceno C.M."/>
            <person name="Dorrance A.E."/>
            <person name="Dou D."/>
            <person name="Dickerman A.W."/>
            <person name="Dubchak I.L."/>
            <person name="Garbelotto M."/>
            <person name="Gijzen M."/>
            <person name="Gordon S.G."/>
            <person name="Govers F."/>
            <person name="Grunwald N.J."/>
            <person name="Huang W."/>
            <person name="Ivors K.L."/>
            <person name="Jones R.W."/>
            <person name="Kamoun S."/>
            <person name="Krampis K."/>
            <person name="Lamour K.H."/>
            <person name="Lee M.K."/>
            <person name="McDonald W.H."/>
            <person name="Medina M."/>
            <person name="Meijer H.J."/>
            <person name="Nordberg E.K."/>
            <person name="Maclean D.J."/>
            <person name="Ospina-Giraldo M.D."/>
            <person name="Morris P.F."/>
            <person name="Phuntumart V."/>
            <person name="Putnam N.H."/>
            <person name="Rash S."/>
            <person name="Rose J.K."/>
            <person name="Sakihama Y."/>
            <person name="Salamov A.A."/>
            <person name="Savidor A."/>
            <person name="Scheuring C.F."/>
            <person name="Smith B.M."/>
            <person name="Sobral B.W."/>
            <person name="Terry A."/>
            <person name="Torto-Alalibo T.A."/>
            <person name="Win J."/>
            <person name="Xu Z."/>
            <person name="Zhang H."/>
            <person name="Grigoriev I.V."/>
            <person name="Rokhsar D.S."/>
            <person name="Boore J.L."/>
        </authorList>
    </citation>
    <scope>NUCLEOTIDE SEQUENCE [LARGE SCALE GENOMIC DNA]</scope>
    <source>
        <strain evidence="16 17">P6497</strain>
    </source>
</reference>
<comment type="catalytic activity">
    <reaction evidence="13">
        <text>pyruvate + ATP = phosphoenolpyruvate + ADP + H(+)</text>
        <dbReference type="Rhea" id="RHEA:18157"/>
        <dbReference type="ChEBI" id="CHEBI:15361"/>
        <dbReference type="ChEBI" id="CHEBI:15378"/>
        <dbReference type="ChEBI" id="CHEBI:30616"/>
        <dbReference type="ChEBI" id="CHEBI:58702"/>
        <dbReference type="ChEBI" id="CHEBI:456216"/>
        <dbReference type="EC" id="2.7.1.40"/>
    </reaction>
</comment>
<keyword evidence="12 16" id="KW-0670">Pyruvate</keyword>
<dbReference type="UniPathway" id="UPA00109">
    <property type="reaction ID" value="UER00188"/>
</dbReference>
<evidence type="ECO:0000256" key="10">
    <source>
        <dbReference type="ARBA" id="ARBA00022842"/>
    </source>
</evidence>
<feature type="domain" description="Pyruvate kinase C-terminal" evidence="15">
    <location>
        <begin position="450"/>
        <end position="573"/>
    </location>
</feature>
<dbReference type="SUPFAM" id="SSF51621">
    <property type="entry name" value="Phosphoenolpyruvate/pyruvate domain"/>
    <property type="match status" value="1"/>
</dbReference>
<dbReference type="InterPro" id="IPR015806">
    <property type="entry name" value="Pyrv_Knase_insert_dom_sf"/>
</dbReference>
<comment type="pathway">
    <text evidence="2 13">Carbohydrate degradation; glycolysis; pyruvate from D-glyceraldehyde 3-phosphate: step 5/5.</text>
</comment>
<evidence type="ECO:0000256" key="6">
    <source>
        <dbReference type="ARBA" id="ARBA00022723"/>
    </source>
</evidence>
<dbReference type="KEGG" id="psoj:PHYSODRAFT_467666"/>
<evidence type="ECO:0000256" key="13">
    <source>
        <dbReference type="RuleBase" id="RU000504"/>
    </source>
</evidence>
<evidence type="ECO:0000256" key="8">
    <source>
        <dbReference type="ARBA" id="ARBA00022777"/>
    </source>
</evidence>
<dbReference type="Gene3D" id="2.40.33.10">
    <property type="entry name" value="PK beta-barrel domain-like"/>
    <property type="match status" value="1"/>
</dbReference>
<evidence type="ECO:0000313" key="17">
    <source>
        <dbReference type="Proteomes" id="UP000002640"/>
    </source>
</evidence>
<keyword evidence="5 13" id="KW-0808">Transferase</keyword>
<feature type="domain" description="Pyruvate kinase barrel" evidence="14">
    <location>
        <begin position="91"/>
        <end position="415"/>
    </location>
</feature>
<evidence type="ECO:0000256" key="4">
    <source>
        <dbReference type="ARBA" id="ARBA00012142"/>
    </source>
</evidence>
<evidence type="ECO:0000313" key="16">
    <source>
        <dbReference type="EMBL" id="EGZ29868.1"/>
    </source>
</evidence>
<dbReference type="GO" id="GO:0030955">
    <property type="term" value="F:potassium ion binding"/>
    <property type="evidence" value="ECO:0007669"/>
    <property type="project" value="InterPro"/>
</dbReference>
<dbReference type="InterPro" id="IPR015793">
    <property type="entry name" value="Pyrv_Knase_brl"/>
</dbReference>
<dbReference type="STRING" id="1094619.G4YQA2"/>
<dbReference type="GO" id="GO:0000287">
    <property type="term" value="F:magnesium ion binding"/>
    <property type="evidence" value="ECO:0007669"/>
    <property type="project" value="InterPro"/>
</dbReference>
<dbReference type="NCBIfam" id="TIGR01064">
    <property type="entry name" value="pyruv_kin"/>
    <property type="match status" value="1"/>
</dbReference>
<dbReference type="OMA" id="RVAHGMK"/>
<dbReference type="InterPro" id="IPR015813">
    <property type="entry name" value="Pyrv/PenolPyrv_kinase-like_dom"/>
</dbReference>
<keyword evidence="7" id="KW-0547">Nucleotide-binding</keyword>
<protein>
    <recommendedName>
        <fullName evidence="4 13">Pyruvate kinase</fullName>
        <ecNumber evidence="4 13">2.7.1.40</ecNumber>
    </recommendedName>
</protein>
<dbReference type="SUPFAM" id="SSF52935">
    <property type="entry name" value="PK C-terminal domain-like"/>
    <property type="match status" value="1"/>
</dbReference>
<keyword evidence="11 13" id="KW-0324">Glycolysis</keyword>
<evidence type="ECO:0000256" key="3">
    <source>
        <dbReference type="ARBA" id="ARBA00008663"/>
    </source>
</evidence>
<keyword evidence="6" id="KW-0479">Metal-binding</keyword>
<dbReference type="EMBL" id="JH159151">
    <property type="protein sequence ID" value="EGZ29868.1"/>
    <property type="molecule type" value="Genomic_DNA"/>
</dbReference>
<sequence>MRTPSSAYDQLRVSGFPPVRLGSWHRYRSLSQEFNDVFKPEASSIAREPAVRPRDPLTELLVDWLMRGILINFHVGIELKQILTATTARARKTKIICAIGPASWSVEMLGQLLDAGMNVARLNFSHGDHELHMRSLSNLREAMAARPGCHCAVLLDTKGPEIRSGFLKGHKPVQLKAGQTLEITTDYGVEGDSSRIACTYEQLPTSVSVGSKILCDDGSLVMTVIECRPESIVVRVHNDHLLEEKKNMNLPGAAIQIPGITEKDEDDLLNFAIPNGVDIVSGSFVRSAANVRAIRDCLGEAGRHIRVHAKIESQEALQNIDEIIAEADGIHVSRGDLGMELSPERVFLAQKMIIGKANRAGKPVVTSTQMLQSMTKKITPSNAECTDVANAVLDGTDAMMLSAETAKGMYPKEAVATMAKICIEAEQALDYAEVYRLHRAANSKHVSMCESVASSAVEISLDMDVKLIISLTDSGDSTKLLAKYRPKANILAVTSSTLTARQLSGSLTRFGFLVFCRGVTALLVESMTDVDDLTLKAIAFAKEKGLIKSHDVVILVHGLDDAVSKSTNVVKVIEIDKQSYSSPKHSFFSGIHIPFT</sequence>
<evidence type="ECO:0000256" key="7">
    <source>
        <dbReference type="ARBA" id="ARBA00022741"/>
    </source>
</evidence>
<dbReference type="InterPro" id="IPR036918">
    <property type="entry name" value="Pyrv_Knase_C_sf"/>
</dbReference>
<dbReference type="FunFam" id="2.40.33.10:FF:000001">
    <property type="entry name" value="Pyruvate kinase"/>
    <property type="match status" value="1"/>
</dbReference>
<evidence type="ECO:0000256" key="2">
    <source>
        <dbReference type="ARBA" id="ARBA00004997"/>
    </source>
</evidence>
<dbReference type="InterPro" id="IPR011037">
    <property type="entry name" value="Pyrv_Knase-like_insert_dom_sf"/>
</dbReference>
<keyword evidence="9" id="KW-0067">ATP-binding</keyword>
<evidence type="ECO:0000256" key="12">
    <source>
        <dbReference type="ARBA" id="ARBA00023317"/>
    </source>
</evidence>
<evidence type="ECO:0000256" key="1">
    <source>
        <dbReference type="ARBA" id="ARBA00001958"/>
    </source>
</evidence>
<organism evidence="16 17">
    <name type="scientific">Phytophthora sojae (strain P6497)</name>
    <name type="common">Soybean stem and root rot agent</name>
    <name type="synonym">Phytophthora megasperma f. sp. glycines</name>
    <dbReference type="NCBI Taxonomy" id="1094619"/>
    <lineage>
        <taxon>Eukaryota</taxon>
        <taxon>Sar</taxon>
        <taxon>Stramenopiles</taxon>
        <taxon>Oomycota</taxon>
        <taxon>Peronosporomycetes</taxon>
        <taxon>Peronosporales</taxon>
        <taxon>Peronosporaceae</taxon>
        <taxon>Phytophthora</taxon>
    </lineage>
</organism>
<dbReference type="NCBIfam" id="NF004491">
    <property type="entry name" value="PRK05826.1"/>
    <property type="match status" value="1"/>
</dbReference>
<dbReference type="InterPro" id="IPR040442">
    <property type="entry name" value="Pyrv_kinase-like_dom_sf"/>
</dbReference>
<dbReference type="RefSeq" id="XP_009517143.1">
    <property type="nucleotide sequence ID" value="XM_009518848.1"/>
</dbReference>
<dbReference type="Gene3D" id="3.20.20.60">
    <property type="entry name" value="Phosphoenolpyruvate-binding domains"/>
    <property type="match status" value="1"/>
</dbReference>
<dbReference type="InterPro" id="IPR015795">
    <property type="entry name" value="Pyrv_Knase_C"/>
</dbReference>
<keyword evidence="8 13" id="KW-0418">Kinase</keyword>
<dbReference type="GeneID" id="20653588"/>
<keyword evidence="10 13" id="KW-0460">Magnesium</keyword>